<dbReference type="Proteomes" id="UP000621799">
    <property type="component" value="Unassembled WGS sequence"/>
</dbReference>
<reference evidence="2" key="1">
    <citation type="submission" date="2020-10" db="EMBL/GenBank/DDBJ databases">
        <authorList>
            <person name="Castelo-Branco R."/>
            <person name="Eusebio N."/>
            <person name="Adriana R."/>
            <person name="Vieira A."/>
            <person name="Brugerolle De Fraissinette N."/>
            <person name="Rezende De Castro R."/>
            <person name="Schneider M.P."/>
            <person name="Vasconcelos V."/>
            <person name="Leao P.N."/>
        </authorList>
    </citation>
    <scope>NUCLEOTIDE SEQUENCE</scope>
    <source>
        <strain evidence="2">LEGE 11467</strain>
    </source>
</reference>
<evidence type="ECO:0000256" key="1">
    <source>
        <dbReference type="SAM" id="Phobius"/>
    </source>
</evidence>
<name>A0A928VYM8_9CYAN</name>
<dbReference type="EMBL" id="JADEXN010000376">
    <property type="protein sequence ID" value="MBE9042531.1"/>
    <property type="molecule type" value="Genomic_DNA"/>
</dbReference>
<keyword evidence="3" id="KW-1185">Reference proteome</keyword>
<keyword evidence="1" id="KW-0812">Transmembrane</keyword>
<feature type="transmembrane region" description="Helical" evidence="1">
    <location>
        <begin position="140"/>
        <end position="160"/>
    </location>
</feature>
<organism evidence="2 3">
    <name type="scientific">Zarconia navalis LEGE 11467</name>
    <dbReference type="NCBI Taxonomy" id="1828826"/>
    <lineage>
        <taxon>Bacteria</taxon>
        <taxon>Bacillati</taxon>
        <taxon>Cyanobacteriota</taxon>
        <taxon>Cyanophyceae</taxon>
        <taxon>Oscillatoriophycideae</taxon>
        <taxon>Oscillatoriales</taxon>
        <taxon>Oscillatoriales incertae sedis</taxon>
        <taxon>Zarconia</taxon>
        <taxon>Zarconia navalis</taxon>
    </lineage>
</organism>
<accession>A0A928VYM8</accession>
<feature type="transmembrane region" description="Helical" evidence="1">
    <location>
        <begin position="20"/>
        <end position="39"/>
    </location>
</feature>
<proteinExistence type="predicted"/>
<evidence type="ECO:0000313" key="3">
    <source>
        <dbReference type="Proteomes" id="UP000621799"/>
    </source>
</evidence>
<protein>
    <submittedName>
        <fullName evidence="2">Uncharacterized protein</fullName>
    </submittedName>
</protein>
<dbReference type="AlphaFoldDB" id="A0A928VYM8"/>
<evidence type="ECO:0000313" key="2">
    <source>
        <dbReference type="EMBL" id="MBE9042531.1"/>
    </source>
</evidence>
<dbReference type="RefSeq" id="WP_264322689.1">
    <property type="nucleotide sequence ID" value="NZ_JADEXN010000376.1"/>
</dbReference>
<keyword evidence="1" id="KW-0472">Membrane</keyword>
<comment type="caution">
    <text evidence="2">The sequence shown here is derived from an EMBL/GenBank/DDBJ whole genome shotgun (WGS) entry which is preliminary data.</text>
</comment>
<gene>
    <name evidence="2" type="ORF">IQ235_17310</name>
</gene>
<sequence length="171" mass="18886">MKTLKSLSALAPSPPSAKSGWGGFIGLGLICLGIGIGITSKLSVLTCNRVETDKMTCSIIEEDLLELDVERMTLEKLQRAEVRIRIDPAGETERLVLVGEKQELEIQAFEGDAKEASIEINDFVEDLNEESVTLRKDDRWFSYFFGVVLAIAGLFQTGLLKVSSSRNFNRS</sequence>
<keyword evidence="1" id="KW-1133">Transmembrane helix</keyword>